<reference evidence="1" key="1">
    <citation type="journal article" date="2021" name="Environ. Microbiol.">
        <title>Gene family expansions and transcriptome signatures uncover fungal adaptations to wood decay.</title>
        <authorList>
            <person name="Hage H."/>
            <person name="Miyauchi S."/>
            <person name="Viragh M."/>
            <person name="Drula E."/>
            <person name="Min B."/>
            <person name="Chaduli D."/>
            <person name="Navarro D."/>
            <person name="Favel A."/>
            <person name="Norest M."/>
            <person name="Lesage-Meessen L."/>
            <person name="Balint B."/>
            <person name="Merenyi Z."/>
            <person name="de Eugenio L."/>
            <person name="Morin E."/>
            <person name="Martinez A.T."/>
            <person name="Baldrian P."/>
            <person name="Stursova M."/>
            <person name="Martinez M.J."/>
            <person name="Novotny C."/>
            <person name="Magnuson J.K."/>
            <person name="Spatafora J.W."/>
            <person name="Maurice S."/>
            <person name="Pangilinan J."/>
            <person name="Andreopoulos W."/>
            <person name="LaButti K."/>
            <person name="Hundley H."/>
            <person name="Na H."/>
            <person name="Kuo A."/>
            <person name="Barry K."/>
            <person name="Lipzen A."/>
            <person name="Henrissat B."/>
            <person name="Riley R."/>
            <person name="Ahrendt S."/>
            <person name="Nagy L.G."/>
            <person name="Grigoriev I.V."/>
            <person name="Martin F."/>
            <person name="Rosso M.N."/>
        </authorList>
    </citation>
    <scope>NUCLEOTIDE SEQUENCE</scope>
    <source>
        <strain evidence="1">CBS 384.51</strain>
    </source>
</reference>
<keyword evidence="2" id="KW-1185">Reference proteome</keyword>
<evidence type="ECO:0000313" key="2">
    <source>
        <dbReference type="Proteomes" id="UP001055072"/>
    </source>
</evidence>
<gene>
    <name evidence="1" type="ORF">BDY19DRAFT_991750</name>
</gene>
<name>A0ACB8U9V3_9APHY</name>
<comment type="caution">
    <text evidence="1">The sequence shown here is derived from an EMBL/GenBank/DDBJ whole genome shotgun (WGS) entry which is preliminary data.</text>
</comment>
<dbReference type="EMBL" id="MU274906">
    <property type="protein sequence ID" value="KAI0091177.1"/>
    <property type="molecule type" value="Genomic_DNA"/>
</dbReference>
<evidence type="ECO:0000313" key="1">
    <source>
        <dbReference type="EMBL" id="KAI0091177.1"/>
    </source>
</evidence>
<organism evidence="1 2">
    <name type="scientific">Irpex rosettiformis</name>
    <dbReference type="NCBI Taxonomy" id="378272"/>
    <lineage>
        <taxon>Eukaryota</taxon>
        <taxon>Fungi</taxon>
        <taxon>Dikarya</taxon>
        <taxon>Basidiomycota</taxon>
        <taxon>Agaricomycotina</taxon>
        <taxon>Agaricomycetes</taxon>
        <taxon>Polyporales</taxon>
        <taxon>Irpicaceae</taxon>
        <taxon>Irpex</taxon>
    </lineage>
</organism>
<sequence>MDTPDYNYSSLSELESLSDSDWLDISSRGDEDSVVGFDSDHEDLYSRPVSRRSFSSAASSRDEVVVGWEGLIEDSSDETSSVGPDATHVLASAVAEVDHTHEPSYPPEQEDDSDDERVKAALDQSMMSTLSSPRSNSLSNSVQTSIVHSTRSLRLSFPDPTTSRIQSLHTSFENLSAAEADVSLTDAVVEDTLSPADFAAEPDHISTSDIPEAKAHNEELICGPPKTLKVDFHVVLYGSSPVAKFALAEMLLDKWARSCNLIRGQKYVHAANTVMHEYDCFTSGSSSTKKFVSVTDKTGPDNSSFYLELSAPSIALVFLPSFSDISLPEHTVYLPIIMTHTPSLVDTLEPTDYLLEAEQQWEAQGITSSQLTPFSQHRSPVVEQETLEKATVQQVGQAFRPLFPASAKGATPKVSANALTIFAILSIVLGYVVHGSLNGSVVSIMANRTVTTPLPSLLRPSLSVANKSQPTALITVASSNLALSTTSLKNVAIAALNSSPTPIVASSTATPVPSSSSLSSSAPRAPSSAPQECGCGCGLFMWPGKTETTDIILRPTGSGLTARMETVTSISVVSPPFQFTSKGKGKAKATLDDTSLYSLSIRLSTALSEYLEYTPLGKVAQQDLQEIFDAIDQLSSAISRQTAKIWEQSKGRVFHIQEKLEKRNKRARHKAKRIRSAGKRWISSVKETIKTHTDLAKVNAKAITEQLVEHIEARHQRSKANAKTHARKTRKQRRAERRERRAERKISGTRARVEVTA</sequence>
<proteinExistence type="predicted"/>
<accession>A0ACB8U9V3</accession>
<dbReference type="Proteomes" id="UP001055072">
    <property type="component" value="Unassembled WGS sequence"/>
</dbReference>
<protein>
    <submittedName>
        <fullName evidence="1">Uncharacterized protein</fullName>
    </submittedName>
</protein>